<dbReference type="GO" id="GO:0030288">
    <property type="term" value="C:outer membrane-bounded periplasmic space"/>
    <property type="evidence" value="ECO:0007669"/>
    <property type="project" value="TreeGrafter"/>
</dbReference>
<keyword evidence="4" id="KW-0121">Carboxypeptidase</keyword>
<evidence type="ECO:0000256" key="6">
    <source>
        <dbReference type="ARBA" id="ARBA00022676"/>
    </source>
</evidence>
<comment type="catalytic activity">
    <reaction evidence="11">
        <text>[GlcNAc-(1-&gt;4)-Mur2Ac(oyl-L-Ala-gamma-D-Glu-L-Lys-D-Ala-D-Ala)](n)-di-trans,octa-cis-undecaprenyl diphosphate + beta-D-GlcNAc-(1-&gt;4)-Mur2Ac(oyl-L-Ala-gamma-D-Glu-L-Lys-D-Ala-D-Ala)-di-trans,octa-cis-undecaprenyl diphosphate = [GlcNAc-(1-&gt;4)-Mur2Ac(oyl-L-Ala-gamma-D-Glu-L-Lys-D-Ala-D-Ala)](n+1)-di-trans,octa-cis-undecaprenyl diphosphate + di-trans,octa-cis-undecaprenyl diphosphate + H(+)</text>
        <dbReference type="Rhea" id="RHEA:23708"/>
        <dbReference type="Rhea" id="RHEA-COMP:9602"/>
        <dbReference type="Rhea" id="RHEA-COMP:9603"/>
        <dbReference type="ChEBI" id="CHEBI:15378"/>
        <dbReference type="ChEBI" id="CHEBI:58405"/>
        <dbReference type="ChEBI" id="CHEBI:60033"/>
        <dbReference type="ChEBI" id="CHEBI:78435"/>
        <dbReference type="EC" id="2.4.99.28"/>
    </reaction>
</comment>
<keyword evidence="9" id="KW-0511">Multifunctional enzyme</keyword>
<reference evidence="16 17" key="1">
    <citation type="submission" date="2018-04" db="EMBL/GenBank/DDBJ databases">
        <title>Genomic Encyclopedia of Archaeal and Bacterial Type Strains, Phase II (KMG-II): from individual species to whole genera.</title>
        <authorList>
            <person name="Goeker M."/>
        </authorList>
    </citation>
    <scope>NUCLEOTIDE SEQUENCE [LARGE SCALE GENOMIC DNA]</scope>
    <source>
        <strain evidence="16 17">DSM 25731</strain>
    </source>
</reference>
<dbReference type="Pfam" id="PF06832">
    <property type="entry name" value="BiPBP_C"/>
    <property type="match status" value="1"/>
</dbReference>
<evidence type="ECO:0000313" key="16">
    <source>
        <dbReference type="EMBL" id="PTX60615.1"/>
    </source>
</evidence>
<evidence type="ECO:0000259" key="14">
    <source>
        <dbReference type="Pfam" id="PF00912"/>
    </source>
</evidence>
<feature type="domain" description="Glycosyl transferase family 51" evidence="14">
    <location>
        <begin position="74"/>
        <end position="236"/>
    </location>
</feature>
<dbReference type="InterPro" id="IPR023346">
    <property type="entry name" value="Lysozyme-like_dom_sf"/>
</dbReference>
<dbReference type="EC" id="2.4.99.28" evidence="10"/>
<dbReference type="OrthoDB" id="9766909at2"/>
<dbReference type="InterPro" id="IPR036950">
    <property type="entry name" value="PBP_transglycosylase"/>
</dbReference>
<evidence type="ECO:0000256" key="12">
    <source>
        <dbReference type="SAM" id="Phobius"/>
    </source>
</evidence>
<dbReference type="NCBIfam" id="TIGR02073">
    <property type="entry name" value="PBP_1c"/>
    <property type="match status" value="1"/>
</dbReference>
<dbReference type="Gene3D" id="1.10.3810.10">
    <property type="entry name" value="Biosynthetic peptidoglycan transglycosylase-like"/>
    <property type="match status" value="1"/>
</dbReference>
<dbReference type="AlphaFoldDB" id="A0A2T6BX08"/>
<dbReference type="Gene3D" id="3.40.710.10">
    <property type="entry name" value="DD-peptidase/beta-lactamase superfamily"/>
    <property type="match status" value="1"/>
</dbReference>
<dbReference type="SUPFAM" id="SSF53955">
    <property type="entry name" value="Lysozyme-like"/>
    <property type="match status" value="1"/>
</dbReference>
<comment type="pathway">
    <text evidence="1">Cell wall biogenesis; peptidoglycan biosynthesis.</text>
</comment>
<keyword evidence="12" id="KW-0812">Transmembrane</keyword>
<dbReference type="InterPro" id="IPR012338">
    <property type="entry name" value="Beta-lactam/transpept-like"/>
</dbReference>
<comment type="similarity">
    <text evidence="3">In the N-terminal section; belongs to the glycosyltransferase 51 family.</text>
</comment>
<dbReference type="RefSeq" id="WP_108115542.1">
    <property type="nucleotide sequence ID" value="NZ_QBKT01000006.1"/>
</dbReference>
<dbReference type="InterPro" id="IPR001460">
    <property type="entry name" value="PCN-bd_Tpept"/>
</dbReference>
<keyword evidence="12" id="KW-1133">Transmembrane helix</keyword>
<protein>
    <recommendedName>
        <fullName evidence="10">peptidoglycan glycosyltransferase</fullName>
        <ecNumber evidence="10">2.4.99.28</ecNumber>
    </recommendedName>
</protein>
<dbReference type="GO" id="GO:0008658">
    <property type="term" value="F:penicillin binding"/>
    <property type="evidence" value="ECO:0007669"/>
    <property type="project" value="InterPro"/>
</dbReference>
<dbReference type="GO" id="GO:0004180">
    <property type="term" value="F:carboxypeptidase activity"/>
    <property type="evidence" value="ECO:0007669"/>
    <property type="project" value="UniProtKB-KW"/>
</dbReference>
<dbReference type="InterPro" id="IPR011815">
    <property type="entry name" value="PBP_1c"/>
</dbReference>
<dbReference type="InterPro" id="IPR009647">
    <property type="entry name" value="PBP_C"/>
</dbReference>
<dbReference type="PANTHER" id="PTHR32282:SF15">
    <property type="entry name" value="PENICILLIN-BINDING PROTEIN 1C"/>
    <property type="match status" value="1"/>
</dbReference>
<evidence type="ECO:0000256" key="9">
    <source>
        <dbReference type="ARBA" id="ARBA00023268"/>
    </source>
</evidence>
<evidence type="ECO:0000259" key="13">
    <source>
        <dbReference type="Pfam" id="PF00905"/>
    </source>
</evidence>
<dbReference type="Pfam" id="PF00912">
    <property type="entry name" value="Transgly"/>
    <property type="match status" value="1"/>
</dbReference>
<comment type="similarity">
    <text evidence="2">In the C-terminal section; belongs to the transpeptidase family.</text>
</comment>
<keyword evidence="6" id="KW-0328">Glycosyltransferase</keyword>
<dbReference type="GO" id="GO:0009252">
    <property type="term" value="P:peptidoglycan biosynthetic process"/>
    <property type="evidence" value="ECO:0007669"/>
    <property type="project" value="InterPro"/>
</dbReference>
<comment type="caution">
    <text evidence="16">The sequence shown here is derived from an EMBL/GenBank/DDBJ whole genome shotgun (WGS) entry which is preliminary data.</text>
</comment>
<sequence length="796" mass="90523">MVLTSVLKLKNALRSYIIKKIRRNKIKTAILIVLLIAYYFCLPKTLFDVPTSTVIESREGLLLGAKIADDGQWRFPQLDSVPEKFKTCIIQFEDAYFYSHPGFNPVSIAKALWQNMTSGEVQRGGSTLTQQVIRLSRKGKNRTYFEKAIELVLATRLEFRLSKDEILKLYASHAPFGGNVVGLDAAAWRYFGRRPQELSWAENATLAVLPNAPSLIYPGKNQIRLKKKRNRLLKKLLDEEIIDDLTYQLAIEEPLPQKPFALPQTATHLLNKVAETHKGQRVQTSVASYLQQETNAIVARHYNELQQNQIYNAAVLVLDVKTRKVLAYVGNTPTDRRHQKDVNIIHKPRSTGSIMKPFLYAAMLDAGDLLPNTLVVDVPTQIGNYNPKNFKETYDGAVTAKRALSRSLNVPAVRMLRQYGLEKFHYYLQKLHLKDISQSADHYGLSLILGGAESNLWDLCRTYAGFSSTLTHFGENSSQYFTNEFCEPSFLNNSTVDFGTLSAEKTIFDAGAIYKTYESLKEVNRPEGEENWEFFDSSKQIAWKTGTSFGFRDAWAIGTTKDYVVGVWVGNADGEGRPGLIGTVTAAPILFDVFDMLPKSEWFDIPYDELVEVEICAQSGYRASDLCVEKQQQFIPRSGLKTKPCPYHVLVHLDLDERYQVNSSCQPLNQMVHKSWFVLPPLMEYYYQHKNPLYKTLPPFRNDCTTAFQKTMDFLYPEKNTKVFLPKDFDGNINGVVFRLAHSIPDTKVFWYLDETFLGETETIHELEIKPNVGVHTITVVDALGNEATRTIEIQE</sequence>
<proteinExistence type="inferred from homology"/>
<name>A0A2T6BX08_9FLAO</name>
<evidence type="ECO:0000313" key="17">
    <source>
        <dbReference type="Proteomes" id="UP000244090"/>
    </source>
</evidence>
<evidence type="ECO:0000256" key="5">
    <source>
        <dbReference type="ARBA" id="ARBA00022670"/>
    </source>
</evidence>
<feature type="transmembrane region" description="Helical" evidence="12">
    <location>
        <begin position="28"/>
        <end position="47"/>
    </location>
</feature>
<evidence type="ECO:0000256" key="1">
    <source>
        <dbReference type="ARBA" id="ARBA00004752"/>
    </source>
</evidence>
<dbReference type="PANTHER" id="PTHR32282">
    <property type="entry name" value="BINDING PROTEIN TRANSPEPTIDASE, PUTATIVE-RELATED"/>
    <property type="match status" value="1"/>
</dbReference>
<evidence type="ECO:0000256" key="4">
    <source>
        <dbReference type="ARBA" id="ARBA00022645"/>
    </source>
</evidence>
<dbReference type="Pfam" id="PF00905">
    <property type="entry name" value="Transpeptidase"/>
    <property type="match status" value="1"/>
</dbReference>
<feature type="domain" description="Penicillin-binding protein transpeptidase" evidence="13">
    <location>
        <begin position="314"/>
        <end position="572"/>
    </location>
</feature>
<evidence type="ECO:0000256" key="2">
    <source>
        <dbReference type="ARBA" id="ARBA00007090"/>
    </source>
</evidence>
<dbReference type="SUPFAM" id="SSF56601">
    <property type="entry name" value="beta-lactamase/transpeptidase-like"/>
    <property type="match status" value="1"/>
</dbReference>
<accession>A0A2T6BX08</accession>
<keyword evidence="8" id="KW-0378">Hydrolase</keyword>
<evidence type="ECO:0000256" key="7">
    <source>
        <dbReference type="ARBA" id="ARBA00022679"/>
    </source>
</evidence>
<dbReference type="InterPro" id="IPR001264">
    <property type="entry name" value="Glyco_trans_51"/>
</dbReference>
<evidence type="ECO:0000256" key="3">
    <source>
        <dbReference type="ARBA" id="ARBA00007739"/>
    </source>
</evidence>
<keyword evidence="5" id="KW-0645">Protease</keyword>
<evidence type="ECO:0000256" key="8">
    <source>
        <dbReference type="ARBA" id="ARBA00022801"/>
    </source>
</evidence>
<organism evidence="16 17">
    <name type="scientific">Kordia periserrulae</name>
    <dbReference type="NCBI Taxonomy" id="701523"/>
    <lineage>
        <taxon>Bacteria</taxon>
        <taxon>Pseudomonadati</taxon>
        <taxon>Bacteroidota</taxon>
        <taxon>Flavobacteriia</taxon>
        <taxon>Flavobacteriales</taxon>
        <taxon>Flavobacteriaceae</taxon>
        <taxon>Kordia</taxon>
    </lineage>
</organism>
<keyword evidence="17" id="KW-1185">Reference proteome</keyword>
<feature type="domain" description="Penicillin-binding C-terminal" evidence="15">
    <location>
        <begin position="704"/>
        <end position="792"/>
    </location>
</feature>
<evidence type="ECO:0000256" key="10">
    <source>
        <dbReference type="ARBA" id="ARBA00044770"/>
    </source>
</evidence>
<gene>
    <name evidence="16" type="ORF">C8N46_106261</name>
</gene>
<dbReference type="Proteomes" id="UP000244090">
    <property type="component" value="Unassembled WGS sequence"/>
</dbReference>
<keyword evidence="7" id="KW-0808">Transferase</keyword>
<evidence type="ECO:0000256" key="11">
    <source>
        <dbReference type="ARBA" id="ARBA00049902"/>
    </source>
</evidence>
<dbReference type="EMBL" id="QBKT01000006">
    <property type="protein sequence ID" value="PTX60615.1"/>
    <property type="molecule type" value="Genomic_DNA"/>
</dbReference>
<dbReference type="InterPro" id="IPR050396">
    <property type="entry name" value="Glycosyltr_51/Transpeptidase"/>
</dbReference>
<dbReference type="GO" id="GO:0006508">
    <property type="term" value="P:proteolysis"/>
    <property type="evidence" value="ECO:0007669"/>
    <property type="project" value="UniProtKB-KW"/>
</dbReference>
<dbReference type="GO" id="GO:0008955">
    <property type="term" value="F:peptidoglycan glycosyltransferase activity"/>
    <property type="evidence" value="ECO:0007669"/>
    <property type="project" value="UniProtKB-EC"/>
</dbReference>
<keyword evidence="12" id="KW-0472">Membrane</keyword>
<evidence type="ECO:0000259" key="15">
    <source>
        <dbReference type="Pfam" id="PF06832"/>
    </source>
</evidence>